<keyword evidence="2" id="KW-0734">Signal transduction inhibitor</keyword>
<keyword evidence="4" id="KW-1185">Reference proteome</keyword>
<evidence type="ECO:0000313" key="4">
    <source>
        <dbReference type="Proteomes" id="UP000000539"/>
    </source>
</evidence>
<reference evidence="3" key="1">
    <citation type="submission" date="2020-11" db="EMBL/GenBank/DDBJ databases">
        <title>Gallus gallus (Chicken) genome, bGalGal1, GRCg7b, maternal haplotype autosomes + Z &amp; W.</title>
        <authorList>
            <person name="Warren W."/>
            <person name="Formenti G."/>
            <person name="Fedrigo O."/>
            <person name="Haase B."/>
            <person name="Mountcastle J."/>
            <person name="Balacco J."/>
            <person name="Tracey A."/>
            <person name="Schneider V."/>
            <person name="Okimoto R."/>
            <person name="Cheng H."/>
            <person name="Hawken R."/>
            <person name="Howe K."/>
            <person name="Jarvis E.D."/>
        </authorList>
    </citation>
    <scope>NUCLEOTIDE SEQUENCE [LARGE SCALE GENOMIC DNA]</scope>
    <source>
        <strain evidence="3">Broiler</strain>
    </source>
</reference>
<reference evidence="3" key="2">
    <citation type="submission" date="2025-08" db="UniProtKB">
        <authorList>
            <consortium name="Ensembl"/>
        </authorList>
    </citation>
    <scope>IDENTIFICATION</scope>
    <source>
        <strain evidence="3">broiler</strain>
    </source>
</reference>
<dbReference type="GeneTree" id="ENSGT00940000153725"/>
<dbReference type="GO" id="GO:0009968">
    <property type="term" value="P:negative regulation of signal transduction"/>
    <property type="evidence" value="ECO:0007669"/>
    <property type="project" value="UniProtKB-KW"/>
</dbReference>
<dbReference type="InterPro" id="IPR026512">
    <property type="entry name" value="RGS7BP/RGS9BP"/>
</dbReference>
<evidence type="ECO:0000313" key="3">
    <source>
        <dbReference type="Ensembl" id="ENSGALP00010038998.1"/>
    </source>
</evidence>
<sequence>MVKEECKALLDALSRVTACYRHMVLTIGGTSDSQNLREELKKTRQKAQELAVANRNKLTTVLRDKTVSKEDKAEFERLWVIFSTCLEILEIDMRRALELGHEFPLNVPKKHLIQTGMSGGTSGVAARAMSVQNMKYEAEHNIDVVDLKDLENEINQIFVQGILRTSCSSASGISHEVLHPCHEIILNYFFKDTVERKFLTGGGAFHTPGPSGKMQQQEWRIICFHLTVFHPKGLHFHLAVFHPKGLP</sequence>
<dbReference type="GO" id="GO:0050908">
    <property type="term" value="P:detection of light stimulus involved in visual perception"/>
    <property type="evidence" value="ECO:0000318"/>
    <property type="project" value="GO_Central"/>
</dbReference>
<reference evidence="3" key="3">
    <citation type="submission" date="2025-09" db="UniProtKB">
        <authorList>
            <consortium name="Ensembl"/>
        </authorList>
    </citation>
    <scope>IDENTIFICATION</scope>
    <source>
        <strain evidence="3">broiler</strain>
    </source>
</reference>
<dbReference type="PANTHER" id="PTHR21029">
    <property type="entry name" value="R-SEVEN BINDING PROTEIN (R7BP) HOMOLOG"/>
    <property type="match status" value="1"/>
</dbReference>
<dbReference type="Proteomes" id="UP000000539">
    <property type="component" value="Chromosome 11"/>
</dbReference>
<dbReference type="Ensembl" id="ENSGALT00010063180.1">
    <property type="protein sequence ID" value="ENSGALP00010038998.1"/>
    <property type="gene ID" value="ENSGALG00010025919.1"/>
</dbReference>
<protein>
    <submittedName>
        <fullName evidence="3">Regulator of G protein signaling 9 binding protein</fullName>
    </submittedName>
</protein>
<dbReference type="GO" id="GO:0120200">
    <property type="term" value="C:rod photoreceptor outer segment"/>
    <property type="evidence" value="ECO:0007669"/>
    <property type="project" value="Ensembl"/>
</dbReference>
<name>A0A8V0ZZG3_CHICK</name>
<dbReference type="GO" id="GO:0007186">
    <property type="term" value="P:G protein-coupled receptor signaling pathway"/>
    <property type="evidence" value="ECO:0000318"/>
    <property type="project" value="GO_Central"/>
</dbReference>
<evidence type="ECO:0000256" key="1">
    <source>
        <dbReference type="ARBA" id="ARBA00007457"/>
    </source>
</evidence>
<dbReference type="AlphaFoldDB" id="A0A8V0ZZG3"/>
<dbReference type="GO" id="GO:0043005">
    <property type="term" value="C:neuron projection"/>
    <property type="evidence" value="ECO:0000318"/>
    <property type="project" value="GO_Central"/>
</dbReference>
<comment type="similarity">
    <text evidence="1">Belongs to the RGS7BP/RGS9BP family.</text>
</comment>
<evidence type="ECO:0000256" key="2">
    <source>
        <dbReference type="ARBA" id="ARBA00022700"/>
    </source>
</evidence>
<proteinExistence type="inferred from homology"/>
<organism evidence="3 4">
    <name type="scientific">Gallus gallus</name>
    <name type="common">Chicken</name>
    <dbReference type="NCBI Taxonomy" id="9031"/>
    <lineage>
        <taxon>Eukaryota</taxon>
        <taxon>Metazoa</taxon>
        <taxon>Chordata</taxon>
        <taxon>Craniata</taxon>
        <taxon>Vertebrata</taxon>
        <taxon>Euteleostomi</taxon>
        <taxon>Archelosauria</taxon>
        <taxon>Archosauria</taxon>
        <taxon>Dinosauria</taxon>
        <taxon>Saurischia</taxon>
        <taxon>Theropoda</taxon>
        <taxon>Coelurosauria</taxon>
        <taxon>Aves</taxon>
        <taxon>Neognathae</taxon>
        <taxon>Galloanserae</taxon>
        <taxon>Galliformes</taxon>
        <taxon>Phasianidae</taxon>
        <taxon>Phasianinae</taxon>
        <taxon>Gallus</taxon>
    </lineage>
</organism>
<accession>A0A8V0ZZG3</accession>